<feature type="domain" description="RNB" evidence="1">
    <location>
        <begin position="50"/>
        <end position="367"/>
    </location>
</feature>
<dbReference type="RefSeq" id="WP_114591471.1">
    <property type="nucleotide sequence ID" value="NZ_CP031165.1"/>
</dbReference>
<dbReference type="InterPro" id="IPR001900">
    <property type="entry name" value="RNase_II/R"/>
</dbReference>
<dbReference type="InterPro" id="IPR050180">
    <property type="entry name" value="RNR_Ribonuclease"/>
</dbReference>
<sequence length="472" mass="50858">MTSSRRRVPTGPLTDALADLRAELEVPTAFPPEVEQAAEAAAVRGPRHDRVDATDLPLVTIDPPGSRDLDQAVHVAAEGRGFVVSYAIADVAAFVDQGDPVDEEAWVRGVSRYSPDRVIPLHPRALSEGAASLLPDEDRPAVLWTIRLGADGDIDDVAVRRATVRSRAQLTYAEAQHAIDLGTDPMLVRLSRVGRLRAEREWVRGGVSLALPDQEVHRTDDGTFDLRYRAPRPVEEWNAQISLLTGIAAGTMMADAGIGVLRTLPAPDPDAVQALRQRAWALGLPWPREIPYAAFVRTLDPHEPVEAAMVSLAAVGLRGAGYVAFDGETPDEHRHEALASAYAHVTAPLRRLVDRYGSEIALALHAGVRPSGWVLERLDELPKAMARARGRAGALDRAVLDLVEAHVLAPQVGRTFAATVVRTSDRGTDVQLRQPAVTARLVGVELPLGTEVQVRLDAVDAAGRTVVFVPAS</sequence>
<evidence type="ECO:0000313" key="2">
    <source>
        <dbReference type="EMBL" id="AXV06888.1"/>
    </source>
</evidence>
<dbReference type="PANTHER" id="PTHR23355">
    <property type="entry name" value="RIBONUCLEASE"/>
    <property type="match status" value="1"/>
</dbReference>
<dbReference type="SUPFAM" id="SSF50249">
    <property type="entry name" value="Nucleic acid-binding proteins"/>
    <property type="match status" value="1"/>
</dbReference>
<dbReference type="InterPro" id="IPR040596">
    <property type="entry name" value="RNase_II_C_S1"/>
</dbReference>
<dbReference type="SMART" id="SM00955">
    <property type="entry name" value="RNB"/>
    <property type="match status" value="1"/>
</dbReference>
<dbReference type="PANTHER" id="PTHR23355:SF42">
    <property type="entry name" value="RIBONUCLEASE II, CHLOROPLASTIC_MITOCHONDRIAL"/>
    <property type="match status" value="1"/>
</dbReference>
<dbReference type="GO" id="GO:0006402">
    <property type="term" value="P:mRNA catabolic process"/>
    <property type="evidence" value="ECO:0007669"/>
    <property type="project" value="TreeGrafter"/>
</dbReference>
<dbReference type="GO" id="GO:0003723">
    <property type="term" value="F:RNA binding"/>
    <property type="evidence" value="ECO:0007669"/>
    <property type="project" value="InterPro"/>
</dbReference>
<dbReference type="GO" id="GO:0000932">
    <property type="term" value="C:P-body"/>
    <property type="evidence" value="ECO:0007669"/>
    <property type="project" value="TreeGrafter"/>
</dbReference>
<dbReference type="AlphaFoldDB" id="A0A346XXE1"/>
<evidence type="ECO:0000259" key="1">
    <source>
        <dbReference type="SMART" id="SM00955"/>
    </source>
</evidence>
<dbReference type="InterPro" id="IPR012340">
    <property type="entry name" value="NA-bd_OB-fold"/>
</dbReference>
<dbReference type="EMBL" id="CP031165">
    <property type="protein sequence ID" value="AXV06888.1"/>
    <property type="molecule type" value="Genomic_DNA"/>
</dbReference>
<dbReference type="Proteomes" id="UP000264006">
    <property type="component" value="Chromosome"/>
</dbReference>
<dbReference type="GO" id="GO:0000175">
    <property type="term" value="F:3'-5'-RNA exonuclease activity"/>
    <property type="evidence" value="ECO:0007669"/>
    <property type="project" value="TreeGrafter"/>
</dbReference>
<proteinExistence type="predicted"/>
<dbReference type="KEGG" id="euz:DVS28_a2206"/>
<keyword evidence="3" id="KW-1185">Reference proteome</keyword>
<gene>
    <name evidence="2" type="ORF">DVS28_a2206</name>
</gene>
<dbReference type="OrthoDB" id="5800376at2"/>
<dbReference type="Pfam" id="PF18614">
    <property type="entry name" value="RNase_II_C_S1"/>
    <property type="match status" value="1"/>
</dbReference>
<reference evidence="2 3" key="1">
    <citation type="submission" date="2018-09" db="EMBL/GenBank/DDBJ databases">
        <title>Complete genome sequence of Euzebya sp. DY32-46 isolated from seawater of Pacific Ocean.</title>
        <authorList>
            <person name="Xu L."/>
            <person name="Wu Y.-H."/>
            <person name="Xu X.-W."/>
        </authorList>
    </citation>
    <scope>NUCLEOTIDE SEQUENCE [LARGE SCALE GENOMIC DNA]</scope>
    <source>
        <strain evidence="2 3">DY32-46</strain>
    </source>
</reference>
<organism evidence="2 3">
    <name type="scientific">Euzebya pacifica</name>
    <dbReference type="NCBI Taxonomy" id="1608957"/>
    <lineage>
        <taxon>Bacteria</taxon>
        <taxon>Bacillati</taxon>
        <taxon>Actinomycetota</taxon>
        <taxon>Nitriliruptoria</taxon>
        <taxon>Euzebyales</taxon>
    </lineage>
</organism>
<dbReference type="Pfam" id="PF00773">
    <property type="entry name" value="RNB"/>
    <property type="match status" value="1"/>
</dbReference>
<evidence type="ECO:0000313" key="3">
    <source>
        <dbReference type="Proteomes" id="UP000264006"/>
    </source>
</evidence>
<name>A0A346XXE1_9ACTN</name>
<accession>A0A346XXE1</accession>
<protein>
    <submittedName>
        <fullName evidence="2">3'-to-5' exoribonuclease RNase R</fullName>
    </submittedName>
</protein>